<protein>
    <recommendedName>
        <fullName evidence="5">FIST domain-containing protein</fullName>
    </recommendedName>
</protein>
<dbReference type="Pfam" id="PF10442">
    <property type="entry name" value="FIST_C"/>
    <property type="match status" value="1"/>
</dbReference>
<dbReference type="RefSeq" id="WP_004590975.1">
    <property type="nucleotide sequence ID" value="NZ_APMM01000020.1"/>
</dbReference>
<evidence type="ECO:0000313" key="4">
    <source>
        <dbReference type="Proteomes" id="UP000053695"/>
    </source>
</evidence>
<organism evidence="3 4">
    <name type="scientific">Methanocaldococcus villosus KIN24-T80</name>
    <dbReference type="NCBI Taxonomy" id="1069083"/>
    <lineage>
        <taxon>Archaea</taxon>
        <taxon>Methanobacteriati</taxon>
        <taxon>Methanobacteriota</taxon>
        <taxon>Methanomada group</taxon>
        <taxon>Methanococci</taxon>
        <taxon>Methanococcales</taxon>
        <taxon>Methanocaldococcaceae</taxon>
        <taxon>Methanocaldococcus</taxon>
    </lineage>
</organism>
<dbReference type="STRING" id="1069083.GCA_000371805_01057"/>
<dbReference type="PANTHER" id="PTHR40252">
    <property type="entry name" value="BLR0328 PROTEIN"/>
    <property type="match status" value="1"/>
</dbReference>
<dbReference type="SMART" id="SM01204">
    <property type="entry name" value="FIST_C"/>
    <property type="match status" value="1"/>
</dbReference>
<dbReference type="SMART" id="SM00897">
    <property type="entry name" value="FIST"/>
    <property type="match status" value="1"/>
</dbReference>
<evidence type="ECO:0000313" key="3">
    <source>
        <dbReference type="EMBL" id="ENN96264.1"/>
    </source>
</evidence>
<dbReference type="Pfam" id="PF08495">
    <property type="entry name" value="FIST"/>
    <property type="match status" value="1"/>
</dbReference>
<accession>N6UV76</accession>
<feature type="domain" description="FIST" evidence="1">
    <location>
        <begin position="25"/>
        <end position="240"/>
    </location>
</feature>
<dbReference type="InterPro" id="IPR013702">
    <property type="entry name" value="FIST_domain_N"/>
</dbReference>
<evidence type="ECO:0000259" key="2">
    <source>
        <dbReference type="SMART" id="SM01204"/>
    </source>
</evidence>
<evidence type="ECO:0008006" key="5">
    <source>
        <dbReference type="Google" id="ProtNLM"/>
    </source>
</evidence>
<reference evidence="3 4" key="1">
    <citation type="journal article" date="2013" name="Genome Announc.">
        <title>Draft Genome Sequence of a Highly Flagellated, Fast-Swimming Archaeon, Methanocaldococcus villosus Strain KIN24-T80 (DSM 22612).</title>
        <authorList>
            <person name="Thennarasu S."/>
            <person name="Polireddy D."/>
            <person name="Antony A."/>
            <person name="Yada M.R."/>
            <person name="Algarawi S."/>
            <person name="Sivakumar N."/>
        </authorList>
    </citation>
    <scope>NUCLEOTIDE SEQUENCE [LARGE SCALE GENOMIC DNA]</scope>
    <source>
        <strain evidence="3 4">KIN24-T80</strain>
    </source>
</reference>
<dbReference type="PATRIC" id="fig|1069083.5.peg.658"/>
<comment type="caution">
    <text evidence="3">The sequence shown here is derived from an EMBL/GenBank/DDBJ whole genome shotgun (WGS) entry which is preliminary data.</text>
</comment>
<dbReference type="AlphaFoldDB" id="N6UV76"/>
<gene>
    <name evidence="3" type="ORF">J422_03358</name>
</gene>
<dbReference type="Proteomes" id="UP000053695">
    <property type="component" value="Unassembled WGS sequence"/>
</dbReference>
<evidence type="ECO:0000259" key="1">
    <source>
        <dbReference type="SMART" id="SM00897"/>
    </source>
</evidence>
<dbReference type="EMBL" id="APMM01000020">
    <property type="protein sequence ID" value="ENN96264.1"/>
    <property type="molecule type" value="Genomic_DNA"/>
</dbReference>
<dbReference type="PANTHER" id="PTHR40252:SF2">
    <property type="entry name" value="BLR0328 PROTEIN"/>
    <property type="match status" value="1"/>
</dbReference>
<name>N6UV76_9EURY</name>
<dbReference type="InterPro" id="IPR019494">
    <property type="entry name" value="FIST_C"/>
</dbReference>
<dbReference type="OrthoDB" id="140075at2157"/>
<proteinExistence type="predicted"/>
<keyword evidence="4" id="KW-1185">Reference proteome</keyword>
<feature type="domain" description="FIST C-domain" evidence="2">
    <location>
        <begin position="241"/>
        <end position="380"/>
    </location>
</feature>
<sequence>MLKVGLGQSEDIDDAIEMVLQNVSKPNLTFVFSSSCFNPHEVYNRVKEKISGHIIGGTTAGEYTSLFKKPKNNTIAIMSLESKALKVGLGVGKDLVVNPELAGKNAAKESYKNIVRDPLLAHLIYLGLIRSKEIKNLNINPFVSITLIDGLSGLEEPAMRGILSILGRNIRIVGGSTGDDLKFNMTYQYADGVYNNAIINTIVAGLKMGTGMGHPYKPTDKGAVVTKARGRTIYELNNRPAAEVLKELLDVDSLTPEILSENPFGLRSSDIYGDYIIKSAMRENPDGSVSLYSEIYEGSYLSIMETDRETAIESFKKAIMMAIGDANIEKEDVGAIVIFNCILRHFLKEKLKINDVDIIKEVVGDVPVIGFNTYGEQGSTRGGAIGHYNQTSTILVISKKVISQ</sequence>